<dbReference type="AlphaFoldDB" id="A0AAF0BSZ0"/>
<dbReference type="EMBL" id="CP116942">
    <property type="protein sequence ID" value="WCO66052.1"/>
    <property type="molecule type" value="Genomic_DNA"/>
</dbReference>
<proteinExistence type="inferred from homology"/>
<name>A0AAF0BSZ0_9ACTN</name>
<comment type="similarity">
    <text evidence="1">Belongs to the AHA1 family.</text>
</comment>
<feature type="domain" description="Activator of Hsp90 ATPase homologue 1/2-like C-terminal" evidence="2">
    <location>
        <begin position="23"/>
        <end position="135"/>
    </location>
</feature>
<dbReference type="SUPFAM" id="SSF55961">
    <property type="entry name" value="Bet v1-like"/>
    <property type="match status" value="1"/>
</dbReference>
<keyword evidence="4" id="KW-1185">Reference proteome</keyword>
<dbReference type="Gene3D" id="3.30.530.20">
    <property type="match status" value="1"/>
</dbReference>
<dbReference type="Proteomes" id="UP001216390">
    <property type="component" value="Chromosome"/>
</dbReference>
<dbReference type="CDD" id="cd07814">
    <property type="entry name" value="SRPBCC_CalC_Aha1-like"/>
    <property type="match status" value="1"/>
</dbReference>
<dbReference type="RefSeq" id="WP_272735578.1">
    <property type="nucleotide sequence ID" value="NZ_CP116942.1"/>
</dbReference>
<dbReference type="InterPro" id="IPR023393">
    <property type="entry name" value="START-like_dom_sf"/>
</dbReference>
<reference evidence="3" key="1">
    <citation type="submission" date="2023-01" db="EMBL/GenBank/DDBJ databases">
        <title>The diversity of Class Acidimicrobiia in South China Sea sediment environments and the proposal of Iamia marina sp. nov., a novel species of the genus Iamia.</title>
        <authorList>
            <person name="He Y."/>
            <person name="Tian X."/>
        </authorList>
    </citation>
    <scope>NUCLEOTIDE SEQUENCE</scope>
    <source>
        <strain evidence="3">DSM 19957</strain>
    </source>
</reference>
<sequence length="279" mass="29662">MTDPQPTDDRGRAIELEVEVPGTVEEVWEAVATGPGITSWFIPMEVEERAGGEVLMDWGSFGRETADVVAWDAPHRVVFRGRDEQALAFEWLVEARAGGSCVVRLVNSGFGEGEEWDGQYHGMSQGWKIFLANLRLQLTHFRGRRAHAAIPTVVLDGPRPAAWARLLGELGIAPDARPGDRVSTSGDAPALAGVVEEVVDGPGATAYLLVLDAPAPGTAFLAAEGDGDQVAGSGYLYLYGDDVADTGAAWTSWLGERFPAMGVEDVADPSVTWAGAGED</sequence>
<dbReference type="Pfam" id="PF08327">
    <property type="entry name" value="AHSA1"/>
    <property type="match status" value="1"/>
</dbReference>
<gene>
    <name evidence="3" type="ORF">PO878_16250</name>
</gene>
<evidence type="ECO:0000256" key="1">
    <source>
        <dbReference type="ARBA" id="ARBA00006817"/>
    </source>
</evidence>
<dbReference type="KEGG" id="ima:PO878_16250"/>
<evidence type="ECO:0000313" key="3">
    <source>
        <dbReference type="EMBL" id="WCO66052.1"/>
    </source>
</evidence>
<organism evidence="3 4">
    <name type="scientific">Iamia majanohamensis</name>
    <dbReference type="NCBI Taxonomy" id="467976"/>
    <lineage>
        <taxon>Bacteria</taxon>
        <taxon>Bacillati</taxon>
        <taxon>Actinomycetota</taxon>
        <taxon>Acidimicrobiia</taxon>
        <taxon>Acidimicrobiales</taxon>
        <taxon>Iamiaceae</taxon>
        <taxon>Iamia</taxon>
    </lineage>
</organism>
<accession>A0AAF0BSZ0</accession>
<dbReference type="InterPro" id="IPR013538">
    <property type="entry name" value="ASHA1/2-like_C"/>
</dbReference>
<protein>
    <submittedName>
        <fullName evidence="3">SRPBCC domain-containing protein</fullName>
    </submittedName>
</protein>
<evidence type="ECO:0000259" key="2">
    <source>
        <dbReference type="Pfam" id="PF08327"/>
    </source>
</evidence>
<evidence type="ECO:0000313" key="4">
    <source>
        <dbReference type="Proteomes" id="UP001216390"/>
    </source>
</evidence>